<proteinExistence type="predicted"/>
<accession>A0A9W8JT27</accession>
<gene>
    <name evidence="1" type="ORF">NLJ89_g9703</name>
</gene>
<keyword evidence="2" id="KW-1185">Reference proteome</keyword>
<reference evidence="1" key="1">
    <citation type="submission" date="2022-07" db="EMBL/GenBank/DDBJ databases">
        <title>Genome Sequence of Agrocybe chaxingu.</title>
        <authorList>
            <person name="Buettner E."/>
        </authorList>
    </citation>
    <scope>NUCLEOTIDE SEQUENCE</scope>
    <source>
        <strain evidence="1">MP-N11</strain>
    </source>
</reference>
<dbReference type="EMBL" id="JANKHO010001567">
    <property type="protein sequence ID" value="KAJ3500649.1"/>
    <property type="molecule type" value="Genomic_DNA"/>
</dbReference>
<dbReference type="Proteomes" id="UP001148786">
    <property type="component" value="Unassembled WGS sequence"/>
</dbReference>
<comment type="caution">
    <text evidence="1">The sequence shown here is derived from an EMBL/GenBank/DDBJ whole genome shotgun (WGS) entry which is preliminary data.</text>
</comment>
<sequence length="177" mass="20386">MVKGGPAHPELWTTLYAPLFGILSFKRYTLRVVEWLARANGQPCDSIFDVLPSFEKAEWVFERLETLELFSSVGSGYGWILDDKQPDLDVVVLPMALFKTATRLRSITIECEWLRIEDRAKIMDPYPQMQQGYFRIASELTPTRSQPKHVLTHLGELRLRVLYCSPSIVESVEVYDC</sequence>
<protein>
    <submittedName>
        <fullName evidence="1">Uncharacterized protein</fullName>
    </submittedName>
</protein>
<dbReference type="AlphaFoldDB" id="A0A9W8JT27"/>
<organism evidence="1 2">
    <name type="scientific">Agrocybe chaxingu</name>
    <dbReference type="NCBI Taxonomy" id="84603"/>
    <lineage>
        <taxon>Eukaryota</taxon>
        <taxon>Fungi</taxon>
        <taxon>Dikarya</taxon>
        <taxon>Basidiomycota</taxon>
        <taxon>Agaricomycotina</taxon>
        <taxon>Agaricomycetes</taxon>
        <taxon>Agaricomycetidae</taxon>
        <taxon>Agaricales</taxon>
        <taxon>Agaricineae</taxon>
        <taxon>Strophariaceae</taxon>
        <taxon>Agrocybe</taxon>
    </lineage>
</organism>
<name>A0A9W8JT27_9AGAR</name>
<evidence type="ECO:0000313" key="1">
    <source>
        <dbReference type="EMBL" id="KAJ3500649.1"/>
    </source>
</evidence>
<evidence type="ECO:0000313" key="2">
    <source>
        <dbReference type="Proteomes" id="UP001148786"/>
    </source>
</evidence>